<feature type="region of interest" description="Disordered" evidence="1">
    <location>
        <begin position="99"/>
        <end position="167"/>
    </location>
</feature>
<proteinExistence type="predicted"/>
<dbReference type="AlphaFoldDB" id="A0A9P5PVV8"/>
<organism evidence="2 3">
    <name type="scientific">Rhodocollybia butyracea</name>
    <dbReference type="NCBI Taxonomy" id="206335"/>
    <lineage>
        <taxon>Eukaryota</taxon>
        <taxon>Fungi</taxon>
        <taxon>Dikarya</taxon>
        <taxon>Basidiomycota</taxon>
        <taxon>Agaricomycotina</taxon>
        <taxon>Agaricomycetes</taxon>
        <taxon>Agaricomycetidae</taxon>
        <taxon>Agaricales</taxon>
        <taxon>Marasmiineae</taxon>
        <taxon>Omphalotaceae</taxon>
        <taxon>Rhodocollybia</taxon>
    </lineage>
</organism>
<keyword evidence="3" id="KW-1185">Reference proteome</keyword>
<evidence type="ECO:0000313" key="3">
    <source>
        <dbReference type="Proteomes" id="UP000772434"/>
    </source>
</evidence>
<comment type="caution">
    <text evidence="2">The sequence shown here is derived from an EMBL/GenBank/DDBJ whole genome shotgun (WGS) entry which is preliminary data.</text>
</comment>
<feature type="compositionally biased region" description="Low complexity" evidence="1">
    <location>
        <begin position="33"/>
        <end position="53"/>
    </location>
</feature>
<evidence type="ECO:0000313" key="2">
    <source>
        <dbReference type="EMBL" id="KAF9073439.1"/>
    </source>
</evidence>
<evidence type="ECO:0000256" key="1">
    <source>
        <dbReference type="SAM" id="MobiDB-lite"/>
    </source>
</evidence>
<dbReference type="EMBL" id="JADNRY010000018">
    <property type="protein sequence ID" value="KAF9073439.1"/>
    <property type="molecule type" value="Genomic_DNA"/>
</dbReference>
<dbReference type="Proteomes" id="UP000772434">
    <property type="component" value="Unassembled WGS sequence"/>
</dbReference>
<feature type="region of interest" description="Disordered" evidence="1">
    <location>
        <begin position="1"/>
        <end position="59"/>
    </location>
</feature>
<accession>A0A9P5PVV8</accession>
<name>A0A9P5PVV8_9AGAR</name>
<reference evidence="2" key="1">
    <citation type="submission" date="2020-11" db="EMBL/GenBank/DDBJ databases">
        <authorList>
            <consortium name="DOE Joint Genome Institute"/>
            <person name="Ahrendt S."/>
            <person name="Riley R."/>
            <person name="Andreopoulos W."/>
            <person name="Labutti K."/>
            <person name="Pangilinan J."/>
            <person name="Ruiz-Duenas F.J."/>
            <person name="Barrasa J.M."/>
            <person name="Sanchez-Garcia M."/>
            <person name="Camarero S."/>
            <person name="Miyauchi S."/>
            <person name="Serrano A."/>
            <person name="Linde D."/>
            <person name="Babiker R."/>
            <person name="Drula E."/>
            <person name="Ayuso-Fernandez I."/>
            <person name="Pacheco R."/>
            <person name="Padilla G."/>
            <person name="Ferreira P."/>
            <person name="Barriuso J."/>
            <person name="Kellner H."/>
            <person name="Castanera R."/>
            <person name="Alfaro M."/>
            <person name="Ramirez L."/>
            <person name="Pisabarro A.G."/>
            <person name="Kuo A."/>
            <person name="Tritt A."/>
            <person name="Lipzen A."/>
            <person name="He G."/>
            <person name="Yan M."/>
            <person name="Ng V."/>
            <person name="Cullen D."/>
            <person name="Martin F."/>
            <person name="Rosso M.-N."/>
            <person name="Henrissat B."/>
            <person name="Hibbett D."/>
            <person name="Martinez A.T."/>
            <person name="Grigoriev I.V."/>
        </authorList>
    </citation>
    <scope>NUCLEOTIDE SEQUENCE</scope>
    <source>
        <strain evidence="2">AH 40177</strain>
    </source>
</reference>
<sequence>MSKLNKQSCPERRQRRAPYLMDSTDTNAVAGPSTIPVASSSRPSSPTRNSVTPHSNADRISLFLPPPGPQLPPAYIQSTQDLLGQFHLREAYDRYVRPFLNSSEDPAPNDRNGTITTSLTTTGQNGLPGALDKGKGKEVAHVQTPAADGQDVDDDDGPGGKGEKKKKNSYKHLINGVPGALANFSLFCFVVDSIKQENIL</sequence>
<gene>
    <name evidence="2" type="ORF">BDP27DRAFT_1318904</name>
</gene>
<dbReference type="OrthoDB" id="2160599at2759"/>
<protein>
    <submittedName>
        <fullName evidence="2">Uncharacterized protein</fullName>
    </submittedName>
</protein>